<dbReference type="GO" id="GO:0003676">
    <property type="term" value="F:nucleic acid binding"/>
    <property type="evidence" value="ECO:0007669"/>
    <property type="project" value="InterPro"/>
</dbReference>
<evidence type="ECO:0000256" key="5">
    <source>
        <dbReference type="ARBA" id="ARBA00038437"/>
    </source>
</evidence>
<dbReference type="GO" id="GO:0005524">
    <property type="term" value="F:ATP binding"/>
    <property type="evidence" value="ECO:0007669"/>
    <property type="project" value="UniProtKB-KW"/>
</dbReference>
<evidence type="ECO:0000259" key="10">
    <source>
        <dbReference type="PROSITE" id="PS51195"/>
    </source>
</evidence>
<evidence type="ECO:0000256" key="4">
    <source>
        <dbReference type="ARBA" id="ARBA00022840"/>
    </source>
</evidence>
<feature type="domain" description="Helicase C-terminal" evidence="9">
    <location>
        <begin position="283"/>
        <end position="397"/>
    </location>
</feature>
<dbReference type="SMART" id="SM00487">
    <property type="entry name" value="DEXDc"/>
    <property type="match status" value="1"/>
</dbReference>
<evidence type="ECO:0000256" key="3">
    <source>
        <dbReference type="ARBA" id="ARBA00022806"/>
    </source>
</evidence>
<evidence type="ECO:0000259" key="8">
    <source>
        <dbReference type="PROSITE" id="PS51192"/>
    </source>
</evidence>
<feature type="domain" description="Helicase ATP-binding" evidence="8">
    <location>
        <begin position="87"/>
        <end position="256"/>
    </location>
</feature>
<keyword evidence="4" id="KW-0067">ATP-binding</keyword>
<dbReference type="GO" id="GO:0005829">
    <property type="term" value="C:cytosol"/>
    <property type="evidence" value="ECO:0007669"/>
    <property type="project" value="TreeGrafter"/>
</dbReference>
<dbReference type="Pfam" id="PF00270">
    <property type="entry name" value="DEAD"/>
    <property type="match status" value="1"/>
</dbReference>
<dbReference type="InterPro" id="IPR027417">
    <property type="entry name" value="P-loop_NTPase"/>
</dbReference>
<dbReference type="InterPro" id="IPR014014">
    <property type="entry name" value="RNA_helicase_DEAD_Q_motif"/>
</dbReference>
<dbReference type="PROSITE" id="PS51194">
    <property type="entry name" value="HELICASE_CTER"/>
    <property type="match status" value="1"/>
</dbReference>
<dbReference type="Proteomes" id="UP000178372">
    <property type="component" value="Unassembled WGS sequence"/>
</dbReference>
<dbReference type="InterPro" id="IPR050079">
    <property type="entry name" value="DEAD_box_RNA_helicase"/>
</dbReference>
<reference evidence="11 12" key="1">
    <citation type="journal article" date="2016" name="Nat. Commun.">
        <title>Thousands of microbial genomes shed light on interconnected biogeochemical processes in an aquifer system.</title>
        <authorList>
            <person name="Anantharaman K."/>
            <person name="Brown C.T."/>
            <person name="Hug L.A."/>
            <person name="Sharon I."/>
            <person name="Castelle C.J."/>
            <person name="Probst A.J."/>
            <person name="Thomas B.C."/>
            <person name="Singh A."/>
            <person name="Wilkins M.J."/>
            <person name="Karaoz U."/>
            <person name="Brodie E.L."/>
            <person name="Williams K.H."/>
            <person name="Hubbard S.S."/>
            <person name="Banfield J.F."/>
        </authorList>
    </citation>
    <scope>NUCLEOTIDE SEQUENCE [LARGE SCALE GENOMIC DNA]</scope>
</reference>
<keyword evidence="3" id="KW-0347">Helicase</keyword>
<dbReference type="SMART" id="SM00490">
    <property type="entry name" value="HELICc"/>
    <property type="match status" value="1"/>
</dbReference>
<dbReference type="SUPFAM" id="SSF52540">
    <property type="entry name" value="P-loop containing nucleoside triphosphate hydrolases"/>
    <property type="match status" value="1"/>
</dbReference>
<dbReference type="PANTHER" id="PTHR47959">
    <property type="entry name" value="ATP-DEPENDENT RNA HELICASE RHLE-RELATED"/>
    <property type="match status" value="1"/>
</dbReference>
<dbReference type="Gene3D" id="3.40.50.300">
    <property type="entry name" value="P-loop containing nucleotide triphosphate hydrolases"/>
    <property type="match status" value="2"/>
</dbReference>
<protein>
    <recommendedName>
        <fullName evidence="13">RNA helicase</fullName>
    </recommendedName>
</protein>
<keyword evidence="2" id="KW-0378">Hydrolase</keyword>
<dbReference type="InterPro" id="IPR001650">
    <property type="entry name" value="Helicase_C-like"/>
</dbReference>
<feature type="domain" description="DEAD-box RNA helicase Q" evidence="10">
    <location>
        <begin position="56"/>
        <end position="84"/>
    </location>
</feature>
<feature type="compositionally biased region" description="Basic residues" evidence="7">
    <location>
        <begin position="20"/>
        <end position="29"/>
    </location>
</feature>
<evidence type="ECO:0000259" key="9">
    <source>
        <dbReference type="PROSITE" id="PS51194"/>
    </source>
</evidence>
<dbReference type="PANTHER" id="PTHR47959:SF13">
    <property type="entry name" value="ATP-DEPENDENT RNA HELICASE RHLE"/>
    <property type="match status" value="1"/>
</dbReference>
<dbReference type="GO" id="GO:0016787">
    <property type="term" value="F:hydrolase activity"/>
    <property type="evidence" value="ECO:0007669"/>
    <property type="project" value="UniProtKB-KW"/>
</dbReference>
<dbReference type="InterPro" id="IPR044742">
    <property type="entry name" value="DEAD/DEAH_RhlB"/>
</dbReference>
<dbReference type="PROSITE" id="PS51195">
    <property type="entry name" value="Q_MOTIF"/>
    <property type="match status" value="1"/>
</dbReference>
<dbReference type="CDD" id="cd18787">
    <property type="entry name" value="SF2_C_DEAD"/>
    <property type="match status" value="1"/>
</dbReference>
<evidence type="ECO:0000256" key="2">
    <source>
        <dbReference type="ARBA" id="ARBA00022801"/>
    </source>
</evidence>
<dbReference type="CDD" id="cd00268">
    <property type="entry name" value="DEADc"/>
    <property type="match status" value="1"/>
</dbReference>
<evidence type="ECO:0000256" key="1">
    <source>
        <dbReference type="ARBA" id="ARBA00022741"/>
    </source>
</evidence>
<evidence type="ECO:0008006" key="13">
    <source>
        <dbReference type="Google" id="ProtNLM"/>
    </source>
</evidence>
<name>A0A1F7GD79_9BACT</name>
<accession>A0A1F7GD79</accession>
<gene>
    <name evidence="11" type="ORF">A2690_03505</name>
</gene>
<dbReference type="EMBL" id="MFZF01000010">
    <property type="protein sequence ID" value="OGK16817.1"/>
    <property type="molecule type" value="Genomic_DNA"/>
</dbReference>
<evidence type="ECO:0000313" key="11">
    <source>
        <dbReference type="EMBL" id="OGK16817.1"/>
    </source>
</evidence>
<organism evidence="11 12">
    <name type="scientific">Candidatus Roizmanbacteria bacterium RIFCSPHIGHO2_01_FULL_39_12b</name>
    <dbReference type="NCBI Taxonomy" id="1802030"/>
    <lineage>
        <taxon>Bacteria</taxon>
        <taxon>Candidatus Roizmaniibacteriota</taxon>
    </lineage>
</organism>
<dbReference type="AlphaFoldDB" id="A0A1F7GD79"/>
<feature type="short sequence motif" description="Q motif" evidence="6">
    <location>
        <begin position="56"/>
        <end position="84"/>
    </location>
</feature>
<dbReference type="GO" id="GO:0003724">
    <property type="term" value="F:RNA helicase activity"/>
    <property type="evidence" value="ECO:0007669"/>
    <property type="project" value="InterPro"/>
</dbReference>
<comment type="similarity">
    <text evidence="5">Belongs to the DEAD box helicase family.</text>
</comment>
<sequence>MYKTHRGGRVSRFNNWTHKQTNKPARRSRYQQNMPDSHFVSKARSEIEENAYVSKHQFSDFDIAEELKARISQHGYTVPTPIQDRAIPLILNKRDIIGVAQTGTGKTGAFLIPLIHKTLVDRRYTTLIITPTRELATQIRQELFSLTSGLGTYSALCIGGASMRIQDLQLRKRPHFVIGTPGRLGDLIKRRMLSPEYFNAVVLDEVDRMLDMGFINEIRELIALLPQNRQSLFFSATLSGKVGELARGFLTNPEIITISTQKPSDNVDQNIIKVAGIDSKIAELTKIIEHADTSKTLVFVNTKRIVENIASKLVEKGHAVVTLHGDKPQNKRNNAISAFRQDRATVLVATDVASRGLDIDGISHVVNFDKPLTYEDYIHRIGRTGRAGKKGIALTFV</sequence>
<evidence type="ECO:0000313" key="12">
    <source>
        <dbReference type="Proteomes" id="UP000178372"/>
    </source>
</evidence>
<dbReference type="InterPro" id="IPR014001">
    <property type="entry name" value="Helicase_ATP-bd"/>
</dbReference>
<dbReference type="InterPro" id="IPR011545">
    <property type="entry name" value="DEAD/DEAH_box_helicase_dom"/>
</dbReference>
<dbReference type="PROSITE" id="PS51192">
    <property type="entry name" value="HELICASE_ATP_BIND_1"/>
    <property type="match status" value="1"/>
</dbReference>
<dbReference type="Pfam" id="PF00271">
    <property type="entry name" value="Helicase_C"/>
    <property type="match status" value="1"/>
</dbReference>
<evidence type="ECO:0000256" key="7">
    <source>
        <dbReference type="SAM" id="MobiDB-lite"/>
    </source>
</evidence>
<proteinExistence type="inferred from homology"/>
<feature type="region of interest" description="Disordered" evidence="7">
    <location>
        <begin position="1"/>
        <end position="34"/>
    </location>
</feature>
<evidence type="ECO:0000256" key="6">
    <source>
        <dbReference type="PROSITE-ProRule" id="PRU00552"/>
    </source>
</evidence>
<keyword evidence="1" id="KW-0547">Nucleotide-binding</keyword>
<comment type="caution">
    <text evidence="11">The sequence shown here is derived from an EMBL/GenBank/DDBJ whole genome shotgun (WGS) entry which is preliminary data.</text>
</comment>